<dbReference type="STRING" id="1220188.A0A4S3JD40"/>
<name>A0A4S3JD40_9EURO</name>
<organism evidence="1 2">
    <name type="scientific">Aspergillus tanneri</name>
    <dbReference type="NCBI Taxonomy" id="1220188"/>
    <lineage>
        <taxon>Eukaryota</taxon>
        <taxon>Fungi</taxon>
        <taxon>Dikarya</taxon>
        <taxon>Ascomycota</taxon>
        <taxon>Pezizomycotina</taxon>
        <taxon>Eurotiomycetes</taxon>
        <taxon>Eurotiomycetidae</taxon>
        <taxon>Eurotiales</taxon>
        <taxon>Aspergillaceae</taxon>
        <taxon>Aspergillus</taxon>
        <taxon>Aspergillus subgen. Circumdati</taxon>
    </lineage>
</organism>
<sequence>MGIVEEAGMAHLWSQFVNEAEDGSTFPVDPVLLFLGGVDKEIVDEALPHLEDYSVPRVYQDIMLEKVRKEGLVLRTVDFKTSHSVFITKQEEMVQLVVEAAEDERNPV</sequence>
<dbReference type="EMBL" id="SOSA01000455">
    <property type="protein sequence ID" value="THC91031.1"/>
    <property type="molecule type" value="Genomic_DNA"/>
</dbReference>
<gene>
    <name evidence="1" type="ORF">EYZ11_009513</name>
</gene>
<dbReference type="VEuPathDB" id="FungiDB:EYZ11_009513"/>
<protein>
    <submittedName>
        <fullName evidence="1">Uncharacterized protein</fullName>
    </submittedName>
</protein>
<dbReference type="AlphaFoldDB" id="A0A4S3JD40"/>
<keyword evidence="2" id="KW-1185">Reference proteome</keyword>
<dbReference type="Proteomes" id="UP000308092">
    <property type="component" value="Unassembled WGS sequence"/>
</dbReference>
<evidence type="ECO:0000313" key="1">
    <source>
        <dbReference type="EMBL" id="THC91031.1"/>
    </source>
</evidence>
<comment type="caution">
    <text evidence="1">The sequence shown here is derived from an EMBL/GenBank/DDBJ whole genome shotgun (WGS) entry which is preliminary data.</text>
</comment>
<reference evidence="1 2" key="1">
    <citation type="submission" date="2019-03" db="EMBL/GenBank/DDBJ databases">
        <title>The genome sequence of a newly discovered highly antifungal drug resistant Aspergillus species, Aspergillus tanneri NIH 1004.</title>
        <authorList>
            <person name="Mounaud S."/>
            <person name="Singh I."/>
            <person name="Joardar V."/>
            <person name="Pakala S."/>
            <person name="Pakala S."/>
            <person name="Venepally P."/>
            <person name="Hoover J."/>
            <person name="Nierman W."/>
            <person name="Chung J."/>
            <person name="Losada L."/>
        </authorList>
    </citation>
    <scope>NUCLEOTIDE SEQUENCE [LARGE SCALE GENOMIC DNA]</scope>
    <source>
        <strain evidence="1 2">NIH1004</strain>
    </source>
</reference>
<proteinExistence type="predicted"/>
<accession>A0A4S3JD40</accession>
<evidence type="ECO:0000313" key="2">
    <source>
        <dbReference type="Proteomes" id="UP000308092"/>
    </source>
</evidence>